<sequence length="233" mass="26050">MVYVDDNGVGEDRVPMIAADLFADDIERDPSETFARVSRGLARLSEGGQIVRYTVADRDYFEVCRWKDHQRIDKPGKERLPRHDAELAAVRSVSRESPEILAPGTGNREQGTGDQGAEEQGLLLSDPNGSNAEGELLSPDWNPGQRHFDYAKSLGLDPEYQLARFRKHAAEKQRRMKNWNTAFTNWLKKGAEMAQQRQASGQKGFQPAQRMSAVEKARALAADMSFGGKEIES</sequence>
<comment type="caution">
    <text evidence="2">The sequence shown here is derived from an EMBL/GenBank/DDBJ whole genome shotgun (WGS) entry which is preliminary data.</text>
</comment>
<organism evidence="2 3">
    <name type="scientific">Leucobacter luti</name>
    <dbReference type="NCBI Taxonomy" id="340320"/>
    <lineage>
        <taxon>Bacteria</taxon>
        <taxon>Bacillati</taxon>
        <taxon>Actinomycetota</taxon>
        <taxon>Actinomycetes</taxon>
        <taxon>Micrococcales</taxon>
        <taxon>Microbacteriaceae</taxon>
        <taxon>Leucobacter</taxon>
    </lineage>
</organism>
<reference evidence="2 3" key="1">
    <citation type="journal article" date="2015" name="Stand. Genomic Sci.">
        <title>Genomic Encyclopedia of Bacterial and Archaeal Type Strains, Phase III: the genomes of soil and plant-associated and newly described type strains.</title>
        <authorList>
            <person name="Whitman W.B."/>
            <person name="Woyke T."/>
            <person name="Klenk H.P."/>
            <person name="Zhou Y."/>
            <person name="Lilburn T.G."/>
            <person name="Beck B.J."/>
            <person name="De Vos P."/>
            <person name="Vandamme P."/>
            <person name="Eisen J.A."/>
            <person name="Garrity G."/>
            <person name="Hugenholtz P."/>
            <person name="Kyrpides N.C."/>
        </authorList>
    </citation>
    <scope>NUCLEOTIDE SEQUENCE [LARGE SCALE GENOMIC DNA]</scope>
    <source>
        <strain evidence="2 3">RF6</strain>
    </source>
</reference>
<evidence type="ECO:0000313" key="2">
    <source>
        <dbReference type="EMBL" id="RZT66771.1"/>
    </source>
</evidence>
<gene>
    <name evidence="2" type="ORF">EV139_0898</name>
</gene>
<feature type="region of interest" description="Disordered" evidence="1">
    <location>
        <begin position="90"/>
        <end position="143"/>
    </location>
</feature>
<protein>
    <submittedName>
        <fullName evidence="2">Uncharacterized protein</fullName>
    </submittedName>
</protein>
<dbReference type="AlphaFoldDB" id="A0A4Q7U046"/>
<dbReference type="Proteomes" id="UP000291832">
    <property type="component" value="Unassembled WGS sequence"/>
</dbReference>
<keyword evidence="3" id="KW-1185">Reference proteome</keyword>
<name>A0A4Q7U046_9MICO</name>
<evidence type="ECO:0000256" key="1">
    <source>
        <dbReference type="SAM" id="MobiDB-lite"/>
    </source>
</evidence>
<proteinExistence type="predicted"/>
<feature type="region of interest" description="Disordered" evidence="1">
    <location>
        <begin position="192"/>
        <end position="211"/>
    </location>
</feature>
<dbReference type="EMBL" id="SHKI01000003">
    <property type="protein sequence ID" value="RZT66771.1"/>
    <property type="molecule type" value="Genomic_DNA"/>
</dbReference>
<evidence type="ECO:0000313" key="3">
    <source>
        <dbReference type="Proteomes" id="UP000291832"/>
    </source>
</evidence>
<accession>A0A4Q7U046</accession>